<feature type="compositionally biased region" description="Acidic residues" evidence="1">
    <location>
        <begin position="193"/>
        <end position="207"/>
    </location>
</feature>
<feature type="domain" description="WGR" evidence="3">
    <location>
        <begin position="351"/>
        <end position="451"/>
    </location>
</feature>
<feature type="compositionally biased region" description="Basic and acidic residues" evidence="1">
    <location>
        <begin position="208"/>
        <end position="226"/>
    </location>
</feature>
<dbReference type="InterPro" id="IPR036420">
    <property type="entry name" value="BRCT_dom_sf"/>
</dbReference>
<protein>
    <recommendedName>
        <fullName evidence="6">BRCT domain-containing protein</fullName>
    </recommendedName>
</protein>
<evidence type="ECO:0000259" key="2">
    <source>
        <dbReference type="PROSITE" id="PS50172"/>
    </source>
</evidence>
<dbReference type="OrthoDB" id="342264at2759"/>
<keyword evidence="5" id="KW-1185">Reference proteome</keyword>
<dbReference type="CDD" id="cd00027">
    <property type="entry name" value="BRCT"/>
    <property type="match status" value="1"/>
</dbReference>
<feature type="compositionally biased region" description="Low complexity" evidence="1">
    <location>
        <begin position="317"/>
        <end position="330"/>
    </location>
</feature>
<proteinExistence type="predicted"/>
<evidence type="ECO:0000313" key="5">
    <source>
        <dbReference type="Proteomes" id="UP000800235"/>
    </source>
</evidence>
<gene>
    <name evidence="4" type="ORF">EJ08DRAFT_695107</name>
</gene>
<feature type="domain" description="BRCT" evidence="2">
    <location>
        <begin position="1"/>
        <end position="95"/>
    </location>
</feature>
<feature type="region of interest" description="Disordered" evidence="1">
    <location>
        <begin position="245"/>
        <end position="337"/>
    </location>
</feature>
<dbReference type="EMBL" id="MU007024">
    <property type="protein sequence ID" value="KAF2432708.1"/>
    <property type="molecule type" value="Genomic_DNA"/>
</dbReference>
<dbReference type="Pfam" id="PF00533">
    <property type="entry name" value="BRCT"/>
    <property type="match status" value="1"/>
</dbReference>
<dbReference type="InterPro" id="IPR001357">
    <property type="entry name" value="BRCT_dom"/>
</dbReference>
<dbReference type="Gene3D" id="3.40.50.10190">
    <property type="entry name" value="BRCT domain"/>
    <property type="match status" value="1"/>
</dbReference>
<organism evidence="4 5">
    <name type="scientific">Tothia fuscella</name>
    <dbReference type="NCBI Taxonomy" id="1048955"/>
    <lineage>
        <taxon>Eukaryota</taxon>
        <taxon>Fungi</taxon>
        <taxon>Dikarya</taxon>
        <taxon>Ascomycota</taxon>
        <taxon>Pezizomycotina</taxon>
        <taxon>Dothideomycetes</taxon>
        <taxon>Pleosporomycetidae</taxon>
        <taxon>Venturiales</taxon>
        <taxon>Cylindrosympodiaceae</taxon>
        <taxon>Tothia</taxon>
    </lineage>
</organism>
<evidence type="ECO:0008006" key="6">
    <source>
        <dbReference type="Google" id="ProtNLM"/>
    </source>
</evidence>
<evidence type="ECO:0000259" key="3">
    <source>
        <dbReference type="PROSITE" id="PS51977"/>
    </source>
</evidence>
<sequence>MKSLLKKDAIAIIGDFGQSRSAENMKRWIEANGGRYATKIEEGVTHLICTKEAWAKHTASVEKAKKIKGLKIVTYDWLEDSLNAKSHRREKEYLLTTVEKADKKLKQERKKKERSALKKDVREFNTGCKEALTVLHSGKPKKESVASLAASFFTRHAQEFKDGTSPYASKPRIEPYNAYEREGGDLLAGIDAEESVDENDGTGEEDGKETKNEKEVLGKGKDKAKVDSGTTTSITAAPSIAALNTTTDVEKAERSNSEDYKSSSMDAIRAHIEAKKRTRKPFKVPPPSRLATTFSPTPFQLSQPAIPVIRKRKTTESSPPNKSSTSSPDPLALNEHRPKYITDPIPSELDNHHLYTDRTNFTYTCILMRIDVSTNENERCLIRIFESHTLPHTYACHLQYSKTNHRSTGSILTPIGSEYHVAFKAFRDAFKEKTCREWEDRMSEVPLPPEVVGKDGGRPFQYRRPAEGEPRGMKRQKLLAPLLGGFPI</sequence>
<dbReference type="InterPro" id="IPR008893">
    <property type="entry name" value="WGR_domain"/>
</dbReference>
<dbReference type="AlphaFoldDB" id="A0A9P4NWQ4"/>
<feature type="region of interest" description="Disordered" evidence="1">
    <location>
        <begin position="447"/>
        <end position="471"/>
    </location>
</feature>
<accession>A0A9P4NWQ4</accession>
<reference evidence="4" key="1">
    <citation type="journal article" date="2020" name="Stud. Mycol.">
        <title>101 Dothideomycetes genomes: a test case for predicting lifestyles and emergence of pathogens.</title>
        <authorList>
            <person name="Haridas S."/>
            <person name="Albert R."/>
            <person name="Binder M."/>
            <person name="Bloem J."/>
            <person name="Labutti K."/>
            <person name="Salamov A."/>
            <person name="Andreopoulos B."/>
            <person name="Baker S."/>
            <person name="Barry K."/>
            <person name="Bills G."/>
            <person name="Bluhm B."/>
            <person name="Cannon C."/>
            <person name="Castanera R."/>
            <person name="Culley D."/>
            <person name="Daum C."/>
            <person name="Ezra D."/>
            <person name="Gonzalez J."/>
            <person name="Henrissat B."/>
            <person name="Kuo A."/>
            <person name="Liang C."/>
            <person name="Lipzen A."/>
            <person name="Lutzoni F."/>
            <person name="Magnuson J."/>
            <person name="Mondo S."/>
            <person name="Nolan M."/>
            <person name="Ohm R."/>
            <person name="Pangilinan J."/>
            <person name="Park H.-J."/>
            <person name="Ramirez L."/>
            <person name="Alfaro M."/>
            <person name="Sun H."/>
            <person name="Tritt A."/>
            <person name="Yoshinaga Y."/>
            <person name="Zwiers L.-H."/>
            <person name="Turgeon B."/>
            <person name="Goodwin S."/>
            <person name="Spatafora J."/>
            <person name="Crous P."/>
            <person name="Grigoriev I."/>
        </authorList>
    </citation>
    <scope>NUCLEOTIDE SEQUENCE</scope>
    <source>
        <strain evidence="4">CBS 130266</strain>
    </source>
</reference>
<feature type="compositionally biased region" description="Polar residues" evidence="1">
    <location>
        <begin position="290"/>
        <end position="303"/>
    </location>
</feature>
<dbReference type="PROSITE" id="PS51977">
    <property type="entry name" value="WGR"/>
    <property type="match status" value="1"/>
</dbReference>
<dbReference type="SMART" id="SM00292">
    <property type="entry name" value="BRCT"/>
    <property type="match status" value="1"/>
</dbReference>
<feature type="region of interest" description="Disordered" evidence="1">
    <location>
        <begin position="193"/>
        <end position="230"/>
    </location>
</feature>
<dbReference type="SUPFAM" id="SSF52113">
    <property type="entry name" value="BRCT domain"/>
    <property type="match status" value="1"/>
</dbReference>
<dbReference type="Proteomes" id="UP000800235">
    <property type="component" value="Unassembled WGS sequence"/>
</dbReference>
<evidence type="ECO:0000256" key="1">
    <source>
        <dbReference type="SAM" id="MobiDB-lite"/>
    </source>
</evidence>
<name>A0A9P4NWQ4_9PEZI</name>
<dbReference type="SUPFAM" id="SSF142921">
    <property type="entry name" value="WGR domain-like"/>
    <property type="match status" value="1"/>
</dbReference>
<dbReference type="InterPro" id="IPR036930">
    <property type="entry name" value="WGR_dom_sf"/>
</dbReference>
<dbReference type="PROSITE" id="PS50172">
    <property type="entry name" value="BRCT"/>
    <property type="match status" value="1"/>
</dbReference>
<feature type="compositionally biased region" description="Basic and acidic residues" evidence="1">
    <location>
        <begin position="248"/>
        <end position="261"/>
    </location>
</feature>
<comment type="caution">
    <text evidence="4">The sequence shown here is derived from an EMBL/GenBank/DDBJ whole genome shotgun (WGS) entry which is preliminary data.</text>
</comment>
<evidence type="ECO:0000313" key="4">
    <source>
        <dbReference type="EMBL" id="KAF2432708.1"/>
    </source>
</evidence>